<feature type="region of interest" description="Disordered" evidence="1">
    <location>
        <begin position="58"/>
        <end position="81"/>
    </location>
</feature>
<organism evidence="2">
    <name type="scientific">uncultured Caudovirales phage</name>
    <dbReference type="NCBI Taxonomy" id="2100421"/>
    <lineage>
        <taxon>Viruses</taxon>
        <taxon>Duplodnaviria</taxon>
        <taxon>Heunggongvirae</taxon>
        <taxon>Uroviricota</taxon>
        <taxon>Caudoviricetes</taxon>
        <taxon>Peduoviridae</taxon>
        <taxon>Maltschvirus</taxon>
        <taxon>Maltschvirus maltsch</taxon>
    </lineage>
</organism>
<sequence length="81" mass="9237">MKRKEPDWSEEQIIKVRKIYRSGGTIDDVVKAINTPLNPSAVRARAIKLGMRFIAMRRNHDGTSKSTQVIPGEENEHLHNV</sequence>
<gene>
    <name evidence="2" type="ORF">UFOVP500_48</name>
</gene>
<accession>A0A6J5MM76</accession>
<reference evidence="2" key="1">
    <citation type="submission" date="2020-04" db="EMBL/GenBank/DDBJ databases">
        <authorList>
            <person name="Chiriac C."/>
            <person name="Salcher M."/>
            <person name="Ghai R."/>
            <person name="Kavagutti S V."/>
        </authorList>
    </citation>
    <scope>NUCLEOTIDE SEQUENCE</scope>
</reference>
<name>A0A6J5MM76_9CAUD</name>
<evidence type="ECO:0000256" key="1">
    <source>
        <dbReference type="SAM" id="MobiDB-lite"/>
    </source>
</evidence>
<dbReference type="EMBL" id="LR796466">
    <property type="protein sequence ID" value="CAB4146673.1"/>
    <property type="molecule type" value="Genomic_DNA"/>
</dbReference>
<evidence type="ECO:0000313" key="2">
    <source>
        <dbReference type="EMBL" id="CAB4146673.1"/>
    </source>
</evidence>
<protein>
    <recommendedName>
        <fullName evidence="3">GcrA cell cycle regulator</fullName>
    </recommendedName>
</protein>
<proteinExistence type="predicted"/>
<evidence type="ECO:0008006" key="3">
    <source>
        <dbReference type="Google" id="ProtNLM"/>
    </source>
</evidence>